<feature type="transmembrane region" description="Helical" evidence="1">
    <location>
        <begin position="156"/>
        <end position="183"/>
    </location>
</feature>
<keyword evidence="1" id="KW-0997">Cell inner membrane</keyword>
<comment type="caution">
    <text evidence="3">The sequence shown here is derived from an EMBL/GenBank/DDBJ whole genome shotgun (WGS) entry which is preliminary data.</text>
</comment>
<sequence length="394" mass="40395">MSLSAVATLFATACVLLLGTVVNRAVPLLSRYAIPDPVTGGLIFALGAWAAQATSGFEIRFDPVMSRPLLLAFFATVGLSADFRDLARGGLVLIRYLAVLAPFVALQNVVGMGTAWMLDLPPSMGLIVGSITLVGGHGTGAAYADLFVDSYNLAGALPIAMAAATFGLVLGGLTGGPVGNVLITRFRLSGSAAAIAQEKDEAAEHVTVTKTIAAFAAITFCMLVGGWFAEMMAGGAVTLPAFVWALLTGVLLRNGLQAAGLWRMGTGPTDLLGGVALGLFLALAMMQMRLWEFATLAGPLAAILIAQTVACALYAMFVAFPGMGRNYDAALMAAGVIGFCMGSTATAVAITQALAARHGPSPTATLIVPLTGAFFIDLVNAGVLTGFLALPWFS</sequence>
<comment type="similarity">
    <text evidence="1">Belongs to the glutamate:Na(+) symporter (ESS) (TC 2.A.27) family.</text>
</comment>
<dbReference type="NCBIfam" id="TIGR00210">
    <property type="entry name" value="gltS"/>
    <property type="match status" value="1"/>
</dbReference>
<evidence type="ECO:0000313" key="3">
    <source>
        <dbReference type="EMBL" id="MBR0649879.1"/>
    </source>
</evidence>
<feature type="transmembrane region" description="Helical" evidence="1">
    <location>
        <begin position="93"/>
        <end position="118"/>
    </location>
</feature>
<keyword evidence="1" id="KW-0769">Symport</keyword>
<name>A0ABS5EFS5_9PROT</name>
<feature type="transmembrane region" description="Helical" evidence="1">
    <location>
        <begin position="40"/>
        <end position="57"/>
    </location>
</feature>
<keyword evidence="1" id="KW-0406">Ion transport</keyword>
<reference evidence="4" key="1">
    <citation type="journal article" date="2021" name="Syst. Appl. Microbiol.">
        <title>Roseomonas hellenica sp. nov., isolated from roots of wild-growing Alkanna tinctoria.</title>
        <authorList>
            <person name="Rat A."/>
            <person name="Naranjo H.D."/>
            <person name="Lebbe L."/>
            <person name="Cnockaert M."/>
            <person name="Krigas N."/>
            <person name="Grigoriadou K."/>
            <person name="Maloupa E."/>
            <person name="Willems A."/>
        </authorList>
    </citation>
    <scope>NUCLEOTIDE SEQUENCE [LARGE SCALE GENOMIC DNA]</scope>
    <source>
        <strain evidence="4">LMG 31159</strain>
    </source>
</reference>
<dbReference type="Pfam" id="PF03616">
    <property type="entry name" value="Glt_symporter"/>
    <property type="match status" value="1"/>
</dbReference>
<keyword evidence="1" id="KW-0472">Membrane</keyword>
<feature type="transmembrane region" description="Helical" evidence="1">
    <location>
        <begin position="366"/>
        <end position="393"/>
    </location>
</feature>
<keyword evidence="1" id="KW-0739">Sodium transport</keyword>
<keyword evidence="4" id="KW-1185">Reference proteome</keyword>
<keyword evidence="1" id="KW-1133">Transmembrane helix</keyword>
<proteinExistence type="inferred from homology"/>
<evidence type="ECO:0000256" key="2">
    <source>
        <dbReference type="NCBIfam" id="TIGR00210"/>
    </source>
</evidence>
<keyword evidence="1" id="KW-0029">Amino-acid transport</keyword>
<dbReference type="HAMAP" id="MF_02062">
    <property type="entry name" value="GltS"/>
    <property type="match status" value="1"/>
</dbReference>
<dbReference type="PANTHER" id="PTHR36178">
    <property type="entry name" value="SLR0625 PROTEIN"/>
    <property type="match status" value="1"/>
</dbReference>
<dbReference type="EMBL" id="JAAEDI010000008">
    <property type="protein sequence ID" value="MBR0649879.1"/>
    <property type="molecule type" value="Genomic_DNA"/>
</dbReference>
<protein>
    <recommendedName>
        <fullName evidence="1 2">Sodium/glutamate symporter</fullName>
    </recommendedName>
</protein>
<comment type="function">
    <text evidence="1">Catalyzes the sodium-dependent transport of glutamate.</text>
</comment>
<gene>
    <name evidence="1 3" type="primary">gltS</name>
    <name evidence="3" type="ORF">GXW78_09405</name>
</gene>
<evidence type="ECO:0000256" key="1">
    <source>
        <dbReference type="HAMAP-Rule" id="MF_02062"/>
    </source>
</evidence>
<keyword evidence="1" id="KW-1003">Cell membrane</keyword>
<dbReference type="RefSeq" id="WP_211868171.1">
    <property type="nucleotide sequence ID" value="NZ_JAAEDI010000008.1"/>
</dbReference>
<keyword evidence="1" id="KW-0813">Transport</keyword>
<feature type="transmembrane region" description="Helical" evidence="1">
    <location>
        <begin position="69"/>
        <end position="87"/>
    </location>
</feature>
<dbReference type="Proteomes" id="UP000698752">
    <property type="component" value="Unassembled WGS sequence"/>
</dbReference>
<dbReference type="PANTHER" id="PTHR36178:SF1">
    <property type="entry name" value="SODIUM_GLUTAMATE SYMPORTER"/>
    <property type="match status" value="1"/>
</dbReference>
<feature type="transmembrane region" description="Helical" evidence="1">
    <location>
        <begin position="329"/>
        <end position="354"/>
    </location>
</feature>
<keyword evidence="1" id="KW-0915">Sodium</keyword>
<comment type="subcellular location">
    <subcellularLocation>
        <location evidence="1">Cell inner membrane</location>
        <topology evidence="1">Multi-pass membrane protein</topology>
    </subcellularLocation>
</comment>
<feature type="transmembrane region" description="Helical" evidence="1">
    <location>
        <begin position="125"/>
        <end position="144"/>
    </location>
</feature>
<feature type="transmembrane region" description="Helical" evidence="1">
    <location>
        <begin position="212"/>
        <end position="229"/>
    </location>
</feature>
<evidence type="ECO:0000313" key="4">
    <source>
        <dbReference type="Proteomes" id="UP000698752"/>
    </source>
</evidence>
<keyword evidence="1" id="KW-0812">Transmembrane</keyword>
<feature type="transmembrane region" description="Helical" evidence="1">
    <location>
        <begin position="296"/>
        <end position="317"/>
    </location>
</feature>
<organism evidence="3 4">
    <name type="scientific">Neoroseomonas terrae</name>
    <dbReference type="NCBI Taxonomy" id="424799"/>
    <lineage>
        <taxon>Bacteria</taxon>
        <taxon>Pseudomonadati</taxon>
        <taxon>Pseudomonadota</taxon>
        <taxon>Alphaproteobacteria</taxon>
        <taxon>Acetobacterales</taxon>
        <taxon>Acetobacteraceae</taxon>
        <taxon>Neoroseomonas</taxon>
    </lineage>
</organism>
<feature type="transmembrane region" description="Helical" evidence="1">
    <location>
        <begin position="271"/>
        <end position="290"/>
    </location>
</feature>
<accession>A0ABS5EFS5</accession>
<dbReference type="InterPro" id="IPR004445">
    <property type="entry name" value="GltS"/>
</dbReference>